<sequence length="1255" mass="137643">MGVAPKPVPQLYPTPRASGGLTDAYTDILGGEPLQSNMAGTQTAINHGGISAVVTVVAGGPTGKQVIIPESWFGGNVTWVRGLFALSVVPRYSDFMADFTGPDLTNYADFDQAATNDFSGGVLSTTIPVLASVAVGTQLQAYYSYRDGTRSIKGQAVAGYPSLHTDPYQGTANDGDNYLMHSLYHAYHTSLDEKYRDLADRIGLALLDAGRFDSNHFAFSIPFSAAGGQVGFYSYNAPTTPFAVDNDAFGLNIKTTVNTGGPPYNYAGFGLWPTIPIIDGFPFRSLDIRMIGDGSGRKLPVNLNIAPDKGADGDYYYQMNMLPQDSYASVLYSIKPADLWKSDNVVYDSAHQDFSYVGTYGSDVATLQDFADVPRKRMLKRFNYNFAGNGSGYAGMYMGPASASSESSDGLHVSVYSAHDAVATLTATDSADVDHVVYLFLRQGWTDLVIPWVGSIPATPISTLPEYPEILYYPQVQNPDLAGLYFGADQVGFSQTAFTHPMSQIAFDAVYKMYSIESPLIFGLRNKGVPLKNIPGLSSAFYIPGSDANTVAFDAMSYGSVVTMADVTPSLFNGLQISFPSNDLGTEYNVTFNAIDFQIDVLDGPVSDPTRYQGIPRYTYKWQVSNGFVGYGSWRGPSSPGYLWASGWHFSGIVNPDNGRAMSAMILDFLEDAQNEYKVWFPDKQIGPFLPRYGRTSWEALNTPGYVKGVFQSGTLNTWYYPDFDDWYGYTYRALLSVAQYYFYTRSAQAKSILDNWMAWLDVYIIADGDYWWPPSAFNNDGTVGYTYHPVYAYTCIASACILKYWVDGDPLAQKWYRRLLDDMFARQRQTATGGLAGIYPTAEGSGYTFANLVFTVNAGATAPVATAFIAGGKITHYEVTDPGSGITSLTFTIDGDGSGAAGNAYLNDDLVGAFSDSHAGWELSEIFNTYAMVVLGDRPGGTVSYPITPTADDIAAFEGLIDFYIRTSRDARPSACTAHWMPLHEWRVDPYHNGAGIENPMISDTHAKGAMWTETIGPTFFAAVEYARYTSDWSWVDALYSLVLELTGNIRSKELAVFPTLEGLSWEVKTTPTFNTITHRSISGYEVRAALMQYPLWQFSLSYEFLRNNAAHEELKTLLGFFLARQGSFNAFLYSNPNDNTVTDQLVATGDGSTKDFQLIRSYGGFIEPVQNLNGSPVIKVDGAAMVEGTDYTVSPTGMLSLSTAPASTKQVTWSGAFYYRVRFLADQAEFNEFMKDLFELKQLEFVGSTMNKV</sequence>
<organism evidence="2 3">
    <name type="scientific">Limnobacter litoralis</name>
    <dbReference type="NCBI Taxonomy" id="481366"/>
    <lineage>
        <taxon>Bacteria</taxon>
        <taxon>Pseudomonadati</taxon>
        <taxon>Pseudomonadota</taxon>
        <taxon>Betaproteobacteria</taxon>
        <taxon>Burkholderiales</taxon>
        <taxon>Burkholderiaceae</taxon>
        <taxon>Limnobacter</taxon>
    </lineage>
</organism>
<reference evidence="3" key="1">
    <citation type="journal article" date="2019" name="Int. J. Syst. Evol. Microbiol.">
        <title>The Global Catalogue of Microorganisms (GCM) 10K type strain sequencing project: providing services to taxonomists for standard genome sequencing and annotation.</title>
        <authorList>
            <consortium name="The Broad Institute Genomics Platform"/>
            <consortium name="The Broad Institute Genome Sequencing Center for Infectious Disease"/>
            <person name="Wu L."/>
            <person name="Ma J."/>
        </authorList>
    </citation>
    <scope>NUCLEOTIDE SEQUENCE [LARGE SCALE GENOMIC DNA]</scope>
    <source>
        <strain evidence="3">NBRC 105857</strain>
    </source>
</reference>
<dbReference type="Proteomes" id="UP001156664">
    <property type="component" value="Unassembled WGS sequence"/>
</dbReference>
<dbReference type="InterPro" id="IPR011740">
    <property type="entry name" value="DUF2460"/>
</dbReference>
<dbReference type="Pfam" id="PF09343">
    <property type="entry name" value="DUF2460"/>
    <property type="match status" value="1"/>
</dbReference>
<protein>
    <recommendedName>
        <fullName evidence="1">DUF2460 domain-containing protein</fullName>
    </recommendedName>
</protein>
<accession>A0ABQ5YRI4</accession>
<dbReference type="EMBL" id="BSOJ01000015">
    <property type="protein sequence ID" value="GLR26506.1"/>
    <property type="molecule type" value="Genomic_DNA"/>
</dbReference>
<evidence type="ECO:0000259" key="1">
    <source>
        <dbReference type="Pfam" id="PF09343"/>
    </source>
</evidence>
<proteinExistence type="predicted"/>
<gene>
    <name evidence="2" type="ORF">GCM10007875_15960</name>
</gene>
<name>A0ABQ5YRI4_9BURK</name>
<keyword evidence="3" id="KW-1185">Reference proteome</keyword>
<evidence type="ECO:0000313" key="3">
    <source>
        <dbReference type="Proteomes" id="UP001156664"/>
    </source>
</evidence>
<comment type="caution">
    <text evidence="2">The sequence shown here is derived from an EMBL/GenBank/DDBJ whole genome shotgun (WGS) entry which is preliminary data.</text>
</comment>
<dbReference type="RefSeq" id="WP_284281120.1">
    <property type="nucleotide sequence ID" value="NZ_BSOJ01000015.1"/>
</dbReference>
<feature type="domain" description="DUF2460" evidence="1">
    <location>
        <begin position="1059"/>
        <end position="1248"/>
    </location>
</feature>
<evidence type="ECO:0000313" key="2">
    <source>
        <dbReference type="EMBL" id="GLR26506.1"/>
    </source>
</evidence>